<sequence length="150" mass="17909">VCRFPIFINLKPGVIFRVDITGFAGQAESRYTWSHWHKMLNNMTSYSTNSPVVKSAEIQLKKRLRRMLIQQGKTSARTGHFEDSSLSANTLKKFFRSYNYFLYLSFLNIFLRNIPRLRKIFVLSHIKSVGKKREKRKQNFSHYMKYKKYL</sequence>
<gene>
    <name evidence="1" type="ORF">METZ01_LOCUS513602</name>
</gene>
<feature type="non-terminal residue" evidence="1">
    <location>
        <position position="1"/>
    </location>
</feature>
<proteinExistence type="predicted"/>
<name>A0A383EXA6_9ZZZZ</name>
<reference evidence="1" key="1">
    <citation type="submission" date="2018-05" db="EMBL/GenBank/DDBJ databases">
        <authorList>
            <person name="Lanie J.A."/>
            <person name="Ng W.-L."/>
            <person name="Kazmierczak K.M."/>
            <person name="Andrzejewski T.M."/>
            <person name="Davidsen T.M."/>
            <person name="Wayne K.J."/>
            <person name="Tettelin H."/>
            <person name="Glass J.I."/>
            <person name="Rusch D."/>
            <person name="Podicherti R."/>
            <person name="Tsui H.-C.T."/>
            <person name="Winkler M.E."/>
        </authorList>
    </citation>
    <scope>NUCLEOTIDE SEQUENCE</scope>
</reference>
<protein>
    <submittedName>
        <fullName evidence="1">Uncharacterized protein</fullName>
    </submittedName>
</protein>
<accession>A0A383EXA6</accession>
<organism evidence="1">
    <name type="scientific">marine metagenome</name>
    <dbReference type="NCBI Taxonomy" id="408172"/>
    <lineage>
        <taxon>unclassified sequences</taxon>
        <taxon>metagenomes</taxon>
        <taxon>ecological metagenomes</taxon>
    </lineage>
</organism>
<evidence type="ECO:0000313" key="1">
    <source>
        <dbReference type="EMBL" id="SVE60748.1"/>
    </source>
</evidence>
<dbReference type="AlphaFoldDB" id="A0A383EXA6"/>
<dbReference type="EMBL" id="UINC01229148">
    <property type="protein sequence ID" value="SVE60748.1"/>
    <property type="molecule type" value="Genomic_DNA"/>
</dbReference>